<keyword evidence="1" id="KW-0175">Coiled coil</keyword>
<accession>L0KVH7</accession>
<organism evidence="2 3">
    <name type="scientific">Methanomethylovorans hollandica (strain DSM 15978 / NBRC 107637 / DMS1)</name>
    <dbReference type="NCBI Taxonomy" id="867904"/>
    <lineage>
        <taxon>Archaea</taxon>
        <taxon>Methanobacteriati</taxon>
        <taxon>Methanobacteriota</taxon>
        <taxon>Stenosarchaea group</taxon>
        <taxon>Methanomicrobia</taxon>
        <taxon>Methanosarcinales</taxon>
        <taxon>Methanosarcinaceae</taxon>
        <taxon>Methanomethylovorans</taxon>
    </lineage>
</organism>
<keyword evidence="3" id="KW-1185">Reference proteome</keyword>
<feature type="coiled-coil region" evidence="1">
    <location>
        <begin position="49"/>
        <end position="83"/>
    </location>
</feature>
<evidence type="ECO:0000313" key="3">
    <source>
        <dbReference type="Proteomes" id="UP000010866"/>
    </source>
</evidence>
<dbReference type="EMBL" id="CP003362">
    <property type="protein sequence ID" value="AGB49437.1"/>
    <property type="molecule type" value="Genomic_DNA"/>
</dbReference>
<dbReference type="RefSeq" id="WP_015324603.1">
    <property type="nucleotide sequence ID" value="NC_019977.1"/>
</dbReference>
<dbReference type="STRING" id="867904.Metho_1207"/>
<gene>
    <name evidence="2" type="ordered locus">Metho_1207</name>
</gene>
<protein>
    <submittedName>
        <fullName evidence="2">Uncharacterized protein</fullName>
    </submittedName>
</protein>
<proteinExistence type="predicted"/>
<evidence type="ECO:0000313" key="2">
    <source>
        <dbReference type="EMBL" id="AGB49437.1"/>
    </source>
</evidence>
<dbReference type="AlphaFoldDB" id="L0KVH7"/>
<dbReference type="KEGG" id="mhz:Metho_1207"/>
<dbReference type="GeneID" id="14407016"/>
<name>L0KVH7_METHD</name>
<dbReference type="HOGENOM" id="CLU_1736422_0_0_2"/>
<evidence type="ECO:0000256" key="1">
    <source>
        <dbReference type="SAM" id="Coils"/>
    </source>
</evidence>
<dbReference type="Proteomes" id="UP000010866">
    <property type="component" value="Chromosome"/>
</dbReference>
<sequence>MYQKSHVSSVRINPSLKEWFEGTQTIHHYALSDAMEQGILHILSNYVPVSVLEKQIHETRKKLAELENALVNAKHVEAETMKQLEKEDPSTAYTDIREQIFIDDGPGTILRMLKKNQSPAWDRVCHKYGFSSSREMEQFVRLEASRRGLI</sequence>
<reference evidence="3" key="1">
    <citation type="submission" date="2012-02" db="EMBL/GenBank/DDBJ databases">
        <title>Complete sequence of chromosome of Methanomethylovorans hollandica DSM 15978.</title>
        <authorList>
            <person name="Lucas S."/>
            <person name="Copeland A."/>
            <person name="Lapidus A."/>
            <person name="Glavina del Rio T."/>
            <person name="Dalin E."/>
            <person name="Tice H."/>
            <person name="Bruce D."/>
            <person name="Goodwin L."/>
            <person name="Pitluck S."/>
            <person name="Peters L."/>
            <person name="Mikhailova N."/>
            <person name="Held B."/>
            <person name="Kyrpides N."/>
            <person name="Mavromatis K."/>
            <person name="Ivanova N."/>
            <person name="Brettin T."/>
            <person name="Detter J.C."/>
            <person name="Han C."/>
            <person name="Larimer F."/>
            <person name="Land M."/>
            <person name="Hauser L."/>
            <person name="Markowitz V."/>
            <person name="Cheng J.-F."/>
            <person name="Hugenholtz P."/>
            <person name="Woyke T."/>
            <person name="Wu D."/>
            <person name="Spring S."/>
            <person name="Schroeder M."/>
            <person name="Brambilla E."/>
            <person name="Klenk H.-P."/>
            <person name="Eisen J.A."/>
        </authorList>
    </citation>
    <scope>NUCLEOTIDE SEQUENCE [LARGE SCALE GENOMIC DNA]</scope>
    <source>
        <strain evidence="3">DSM 15978 / NBRC 107637 / DMS1</strain>
    </source>
</reference>